<feature type="compositionally biased region" description="Polar residues" evidence="4">
    <location>
        <begin position="90"/>
        <end position="99"/>
    </location>
</feature>
<dbReference type="Pfam" id="PF01833">
    <property type="entry name" value="TIG"/>
    <property type="match status" value="1"/>
</dbReference>
<feature type="compositionally biased region" description="Low complexity" evidence="4">
    <location>
        <begin position="1436"/>
        <end position="1448"/>
    </location>
</feature>
<feature type="compositionally biased region" description="Polar residues" evidence="4">
    <location>
        <begin position="673"/>
        <end position="686"/>
    </location>
</feature>
<feature type="compositionally biased region" description="Basic and acidic residues" evidence="4">
    <location>
        <begin position="410"/>
        <end position="428"/>
    </location>
</feature>
<dbReference type="SUPFAM" id="SSF48403">
    <property type="entry name" value="Ankyrin repeat"/>
    <property type="match status" value="1"/>
</dbReference>
<dbReference type="InterPro" id="IPR014756">
    <property type="entry name" value="Ig_E-set"/>
</dbReference>
<feature type="compositionally biased region" description="Low complexity" evidence="4">
    <location>
        <begin position="1055"/>
        <end position="1069"/>
    </location>
</feature>
<gene>
    <name evidence="7" type="ORF">THITE_2124380</name>
</gene>
<protein>
    <recommendedName>
        <fullName evidence="6">IPT/TIG domain-containing protein</fullName>
    </recommendedName>
</protein>
<dbReference type="InterPro" id="IPR013783">
    <property type="entry name" value="Ig-like_fold"/>
</dbReference>
<dbReference type="PANTHER" id="PTHR24171">
    <property type="entry name" value="ANKYRIN REPEAT DOMAIN-CONTAINING PROTEIN 39-RELATED"/>
    <property type="match status" value="1"/>
</dbReference>
<feature type="region of interest" description="Disordered" evidence="4">
    <location>
        <begin position="111"/>
        <end position="130"/>
    </location>
</feature>
<dbReference type="GO" id="GO:0085020">
    <property type="term" value="P:protein K6-linked ubiquitination"/>
    <property type="evidence" value="ECO:0007669"/>
    <property type="project" value="TreeGrafter"/>
</dbReference>
<feature type="compositionally biased region" description="Polar residues" evidence="4">
    <location>
        <begin position="759"/>
        <end position="774"/>
    </location>
</feature>
<dbReference type="KEGG" id="ttt:THITE_2124380"/>
<evidence type="ECO:0000256" key="5">
    <source>
        <dbReference type="SAM" id="Phobius"/>
    </source>
</evidence>
<feature type="compositionally biased region" description="Low complexity" evidence="4">
    <location>
        <begin position="64"/>
        <end position="77"/>
    </location>
</feature>
<keyword evidence="1" id="KW-0677">Repeat</keyword>
<feature type="transmembrane region" description="Helical" evidence="5">
    <location>
        <begin position="1381"/>
        <end position="1398"/>
    </location>
</feature>
<dbReference type="Pfam" id="PF25603">
    <property type="entry name" value="SPT23_MGA2_DBD"/>
    <property type="match status" value="2"/>
</dbReference>
<keyword evidence="5" id="KW-1133">Transmembrane helix</keyword>
<feature type="region of interest" description="Disordered" evidence="4">
    <location>
        <begin position="1235"/>
        <end position="1271"/>
    </location>
</feature>
<dbReference type="RefSeq" id="XP_003658012.1">
    <property type="nucleotide sequence ID" value="XM_003657964.1"/>
</dbReference>
<dbReference type="SMART" id="SM00248">
    <property type="entry name" value="ANK"/>
    <property type="match status" value="2"/>
</dbReference>
<feature type="region of interest" description="Disordered" evidence="4">
    <location>
        <begin position="753"/>
        <end position="785"/>
    </location>
</feature>
<evidence type="ECO:0000256" key="2">
    <source>
        <dbReference type="ARBA" id="ARBA00023043"/>
    </source>
</evidence>
<feature type="domain" description="IPT/TIG" evidence="6">
    <location>
        <begin position="786"/>
        <end position="871"/>
    </location>
</feature>
<reference evidence="7 8" key="1">
    <citation type="journal article" date="2011" name="Nat. Biotechnol.">
        <title>Comparative genomic analysis of the thermophilic biomass-degrading fungi Myceliophthora thermophila and Thielavia terrestris.</title>
        <authorList>
            <person name="Berka R.M."/>
            <person name="Grigoriev I.V."/>
            <person name="Otillar R."/>
            <person name="Salamov A."/>
            <person name="Grimwood J."/>
            <person name="Reid I."/>
            <person name="Ishmael N."/>
            <person name="John T."/>
            <person name="Darmond C."/>
            <person name="Moisan M.-C."/>
            <person name="Henrissat B."/>
            <person name="Coutinho P.M."/>
            <person name="Lombard V."/>
            <person name="Natvig D.O."/>
            <person name="Lindquist E."/>
            <person name="Schmutz J."/>
            <person name="Lucas S."/>
            <person name="Harris P."/>
            <person name="Powlowski J."/>
            <person name="Bellemare A."/>
            <person name="Taylor D."/>
            <person name="Butler G."/>
            <person name="de Vries R.P."/>
            <person name="Allijn I.E."/>
            <person name="van den Brink J."/>
            <person name="Ushinsky S."/>
            <person name="Storms R."/>
            <person name="Powell A.J."/>
            <person name="Paulsen I.T."/>
            <person name="Elbourne L.D.H."/>
            <person name="Baker S.E."/>
            <person name="Magnuson J."/>
            <person name="LaBoissiere S."/>
            <person name="Clutterbuck A.J."/>
            <person name="Martinez D."/>
            <person name="Wogulis M."/>
            <person name="de Leon A.L."/>
            <person name="Rey M.W."/>
            <person name="Tsang A."/>
        </authorList>
    </citation>
    <scope>NUCLEOTIDE SEQUENCE [LARGE SCALE GENOMIC DNA]</scope>
    <source>
        <strain evidence="8">ATCC 38088 / NRRL 8126</strain>
    </source>
</reference>
<dbReference type="Pfam" id="PF12796">
    <property type="entry name" value="Ank_2"/>
    <property type="match status" value="1"/>
</dbReference>
<dbReference type="Gene3D" id="2.60.40.10">
    <property type="entry name" value="Immunoglobulins"/>
    <property type="match status" value="1"/>
</dbReference>
<feature type="region of interest" description="Disordered" evidence="4">
    <location>
        <begin position="151"/>
        <end position="181"/>
    </location>
</feature>
<dbReference type="InterPro" id="IPR002909">
    <property type="entry name" value="IPT_dom"/>
</dbReference>
<feature type="compositionally biased region" description="Polar residues" evidence="4">
    <location>
        <begin position="645"/>
        <end position="660"/>
    </location>
</feature>
<dbReference type="PANTHER" id="PTHR24171:SF8">
    <property type="entry name" value="BRCA1-ASSOCIATED RING DOMAIN PROTEIN 1"/>
    <property type="match status" value="1"/>
</dbReference>
<keyword evidence="5" id="KW-0472">Membrane</keyword>
<keyword evidence="2 3" id="KW-0040">ANK repeat</keyword>
<evidence type="ECO:0000256" key="4">
    <source>
        <dbReference type="SAM" id="MobiDB-lite"/>
    </source>
</evidence>
<feature type="repeat" description="ANK" evidence="3">
    <location>
        <begin position="961"/>
        <end position="993"/>
    </location>
</feature>
<dbReference type="STRING" id="578455.G2RFS2"/>
<dbReference type="InterPro" id="IPR057962">
    <property type="entry name" value="SPT23_MGA2_DBD"/>
</dbReference>
<dbReference type="OrthoDB" id="71307at2759"/>
<keyword evidence="5" id="KW-0812">Transmembrane</keyword>
<feature type="region of interest" description="Disordered" evidence="4">
    <location>
        <begin position="224"/>
        <end position="261"/>
    </location>
</feature>
<dbReference type="SUPFAM" id="SSF81296">
    <property type="entry name" value="E set domains"/>
    <property type="match status" value="1"/>
</dbReference>
<feature type="compositionally biased region" description="Low complexity" evidence="4">
    <location>
        <begin position="602"/>
        <end position="614"/>
    </location>
</feature>
<dbReference type="PROSITE" id="PS50297">
    <property type="entry name" value="ANK_REP_REGION"/>
    <property type="match status" value="2"/>
</dbReference>
<feature type="region of interest" description="Disordered" evidence="4">
    <location>
        <begin position="1313"/>
        <end position="1341"/>
    </location>
</feature>
<dbReference type="HOGENOM" id="CLU_002768_0_0_1"/>
<dbReference type="InterPro" id="IPR002110">
    <property type="entry name" value="Ankyrin_rpt"/>
</dbReference>
<feature type="region of interest" description="Disordered" evidence="4">
    <location>
        <begin position="390"/>
        <end position="440"/>
    </location>
</feature>
<evidence type="ECO:0000259" key="6">
    <source>
        <dbReference type="SMART" id="SM00429"/>
    </source>
</evidence>
<feature type="region of interest" description="Disordered" evidence="4">
    <location>
        <begin position="1428"/>
        <end position="1448"/>
    </location>
</feature>
<dbReference type="GO" id="GO:0004842">
    <property type="term" value="F:ubiquitin-protein transferase activity"/>
    <property type="evidence" value="ECO:0007669"/>
    <property type="project" value="TreeGrafter"/>
</dbReference>
<evidence type="ECO:0000256" key="1">
    <source>
        <dbReference type="ARBA" id="ARBA00022737"/>
    </source>
</evidence>
<dbReference type="PROSITE" id="PS50088">
    <property type="entry name" value="ANK_REPEAT"/>
    <property type="match status" value="2"/>
</dbReference>
<feature type="region of interest" description="Disordered" evidence="4">
    <location>
        <begin position="579"/>
        <end position="686"/>
    </location>
</feature>
<accession>G2RFS2</accession>
<evidence type="ECO:0000313" key="8">
    <source>
        <dbReference type="Proteomes" id="UP000008181"/>
    </source>
</evidence>
<dbReference type="Gene3D" id="1.25.40.20">
    <property type="entry name" value="Ankyrin repeat-containing domain"/>
    <property type="match status" value="1"/>
</dbReference>
<dbReference type="GeneID" id="11521910"/>
<feature type="region of interest" description="Disordered" evidence="4">
    <location>
        <begin position="909"/>
        <end position="928"/>
    </location>
</feature>
<dbReference type="eggNOG" id="KOG3836">
    <property type="taxonomic scope" value="Eukaryota"/>
</dbReference>
<organism evidence="7 8">
    <name type="scientific">Thermothielavioides terrestris (strain ATCC 38088 / NRRL 8126)</name>
    <name type="common">Thielavia terrestris</name>
    <dbReference type="NCBI Taxonomy" id="578455"/>
    <lineage>
        <taxon>Eukaryota</taxon>
        <taxon>Fungi</taxon>
        <taxon>Dikarya</taxon>
        <taxon>Ascomycota</taxon>
        <taxon>Pezizomycotina</taxon>
        <taxon>Sordariomycetes</taxon>
        <taxon>Sordariomycetidae</taxon>
        <taxon>Sordariales</taxon>
        <taxon>Chaetomiaceae</taxon>
        <taxon>Thermothielavioides</taxon>
        <taxon>Thermothielavioides terrestris</taxon>
    </lineage>
</organism>
<feature type="region of interest" description="Disordered" evidence="4">
    <location>
        <begin position="1047"/>
        <end position="1152"/>
    </location>
</feature>
<keyword evidence="8" id="KW-1185">Reference proteome</keyword>
<dbReference type="EMBL" id="CP003014">
    <property type="protein sequence ID" value="AEO71676.1"/>
    <property type="molecule type" value="Genomic_DNA"/>
</dbReference>
<sequence length="1448" mass="155141">MADPGEYESAFDDQFNAGNPVFGYTNEFIFDSDEGSPLPTIPDDYTADSSHAMPDAPQDCPSPSEALVLASRSSRSAESPRESMFDSASRKGTASSASTMPAVGDMRTNAGAETKQSWGAMDSLGGGTDAEDMSMMRDAFEFLTDHTLAQPSLRTPADTPSPFGSGAPTFSPENSMASPPGEVGFSFRTACEDGFAPFTFRSPASDVQSNAAAGSHSLSSGTLCLRQSQPLPSPSPNEFRGSQEPGTLPPEASGVLNTTHPITSQYGTGVPFFLDVPHPHPLAQPPFEHHQYGPGPYKLDVFANNTKSRVETQIIITLRLSQLPPGVTKVHLPKHTISKPKFWTKPASCPSPDMLELNTMLVCTSAMRVPEYRARALRRAAHAAHAAWLERKQGGQKGPSGGQPRPSAGAKKEGDAQEVKAEKGAEVRDEGDDEQIKTQEGGEVQICENCIGRETKRASRKKSKNPEDEAAWQRDEHRRVIVFNTHEIKDWTIQNPPESGSRSFWQMQAPMRIACYCRHHAEKQGFQIIFTLTDHLGRLLVQTLSPTIMITDDHKTTSPNPVANTSLGPQAAMLSPREDLPAQSVGTGPPLEASPSLDPQAARRSSAGSVSASATPQQNHARAAISRPPSPSFTTGPAKRRRGNKSMSKTPSDLTMTPIDTSFLPASRAPNPAASTSPMAQTTSSLPPTPGAMFTSTGELPIFGAGAGAPEPLTNGFASNPQANPSNGQMLLPNVSRTPSLANLATPMFGLSVSARPHTGSSPVASRPASSMASGGQARPQQPQKQPAIFKVIPGEGPVAGGIEVTLMGQGFVHGMQVMFGDKQAPGTACWSSESLVCLLPPSEMAGMVPVTLKHQNGQSLNPAPHFFRYVDDSEQQLLRTALMILGNKMTGGYEDVADFARRIIKEAGSSYPPPGGEMSGADGSSNRSMDNFESHLLKLLELMDLSNSTRKPRLNLRRSTGQTMLHLACKMGLHRFVAGLLARGANPDPRDKGGYTALHMASMNNHTEIVRLLIAHGADPTLRTLSGLTAADVAKSRDVVRLIHNYRQHRRSQSDSSSQSRVTSTLSLKSLRAQVSLSEAAEDTSSDEPRSGEESSGEYSEPYASDALVETDDGGQMELRMRRGKSAANTPARRRSPSRPRRRGTDATGPLGLPSAAMAAIKEQVAAQFQQLQQMMEPHLQYLPQLPQLPQFRQFPQFSQLPNFPQMPNMPPLPEYQNAVLQRLAAMIGAARSGAADDGSSTKEQESAWQYPSPFSTKSSTPPPAYDELFPQQDEQGDLAAKEASAAQAAADAVADAKCAALFDQPSSSSTAATARRTTALASETSDAAAEADKAEDSEGQEIPALLQIGRKDAITREQQATLRRAHAHNLKKLTWDRNLFFIWIPLLVLIVGAMLYRGMPGFVTSARGAGALVPEADHNVQRDSLRHHHQQNQAGAIAEGVGAAGV</sequence>
<evidence type="ECO:0000313" key="7">
    <source>
        <dbReference type="EMBL" id="AEO71676.1"/>
    </source>
</evidence>
<feature type="repeat" description="ANK" evidence="3">
    <location>
        <begin position="994"/>
        <end position="1026"/>
    </location>
</feature>
<feature type="region of interest" description="Disordered" evidence="4">
    <location>
        <begin position="32"/>
        <end position="104"/>
    </location>
</feature>
<proteinExistence type="predicted"/>
<dbReference type="CDD" id="cd00102">
    <property type="entry name" value="IPT"/>
    <property type="match status" value="1"/>
</dbReference>
<dbReference type="SMART" id="SM00429">
    <property type="entry name" value="IPT"/>
    <property type="match status" value="1"/>
</dbReference>
<feature type="compositionally biased region" description="Low complexity" evidence="4">
    <location>
        <begin position="1313"/>
        <end position="1330"/>
    </location>
</feature>
<feature type="compositionally biased region" description="Basic residues" evidence="4">
    <location>
        <begin position="1133"/>
        <end position="1143"/>
    </location>
</feature>
<dbReference type="Proteomes" id="UP000008181">
    <property type="component" value="Chromosome 6"/>
</dbReference>
<name>G2RFS2_THETT</name>
<evidence type="ECO:0000256" key="3">
    <source>
        <dbReference type="PROSITE-ProRule" id="PRU00023"/>
    </source>
</evidence>
<dbReference type="InterPro" id="IPR036770">
    <property type="entry name" value="Ankyrin_rpt-contain_sf"/>
</dbReference>